<dbReference type="GO" id="GO:0004622">
    <property type="term" value="F:phosphatidylcholine lysophospholipase activity"/>
    <property type="evidence" value="ECO:0007669"/>
    <property type="project" value="TreeGrafter"/>
</dbReference>
<sequence>MKDKARILFIGDSITEWGRNEDPEGIGIGYVRIIHDYLLTAFPSKELEIINKGIGGNRATDLQDRWEKDVLDLHPDYVSVSIGINDVWRQLDNPDMVQVYPEQFEEILAGLLEKTNAQLILMEPTIIEEDIHSEGNQKLIPYVEIVRKLAKNFDAILVPTHQDFIDYLKTGATYKLTTDGVHMNSAGNMLMAKSWLEASKSLLN</sequence>
<comment type="caution">
    <text evidence="2">The sequence shown here is derived from an EMBL/GenBank/DDBJ whole genome shotgun (WGS) entry which is preliminary data.</text>
</comment>
<dbReference type="InterPro" id="IPR036514">
    <property type="entry name" value="SGNH_hydro_sf"/>
</dbReference>
<evidence type="ECO:0000313" key="2">
    <source>
        <dbReference type="EMBL" id="MBS4200432.1"/>
    </source>
</evidence>
<dbReference type="InterPro" id="IPR051532">
    <property type="entry name" value="Ester_Hydrolysis_Enzymes"/>
</dbReference>
<keyword evidence="2" id="KW-0378">Hydrolase</keyword>
<name>A0A942YLA0_9BACI</name>
<dbReference type="RefSeq" id="WP_213111015.1">
    <property type="nucleotide sequence ID" value="NZ_JAGYPJ010000001.1"/>
</dbReference>
<dbReference type="PANTHER" id="PTHR30383">
    <property type="entry name" value="THIOESTERASE 1/PROTEASE 1/LYSOPHOSPHOLIPASE L1"/>
    <property type="match status" value="1"/>
</dbReference>
<dbReference type="SUPFAM" id="SSF52266">
    <property type="entry name" value="SGNH hydrolase"/>
    <property type="match status" value="1"/>
</dbReference>
<dbReference type="CDD" id="cd01834">
    <property type="entry name" value="SGNH_hydrolase_like_2"/>
    <property type="match status" value="1"/>
</dbReference>
<dbReference type="InterPro" id="IPR013830">
    <property type="entry name" value="SGNH_hydro"/>
</dbReference>
<proteinExistence type="predicted"/>
<dbReference type="EMBL" id="JAGYPJ010000001">
    <property type="protein sequence ID" value="MBS4200432.1"/>
    <property type="molecule type" value="Genomic_DNA"/>
</dbReference>
<keyword evidence="3" id="KW-1185">Reference proteome</keyword>
<feature type="domain" description="SGNH hydrolase-type esterase" evidence="1">
    <location>
        <begin position="9"/>
        <end position="188"/>
    </location>
</feature>
<organism evidence="2 3">
    <name type="scientific">Lederbergia citrisecunda</name>
    <dbReference type="NCBI Taxonomy" id="2833583"/>
    <lineage>
        <taxon>Bacteria</taxon>
        <taxon>Bacillati</taxon>
        <taxon>Bacillota</taxon>
        <taxon>Bacilli</taxon>
        <taxon>Bacillales</taxon>
        <taxon>Bacillaceae</taxon>
        <taxon>Lederbergia</taxon>
    </lineage>
</organism>
<gene>
    <name evidence="2" type="ORF">KHA93_12400</name>
</gene>
<dbReference type="PANTHER" id="PTHR30383:SF5">
    <property type="entry name" value="SGNH HYDROLASE-TYPE ESTERASE DOMAIN-CONTAINING PROTEIN"/>
    <property type="match status" value="1"/>
</dbReference>
<dbReference type="Pfam" id="PF13472">
    <property type="entry name" value="Lipase_GDSL_2"/>
    <property type="match status" value="1"/>
</dbReference>
<evidence type="ECO:0000313" key="3">
    <source>
        <dbReference type="Proteomes" id="UP000682713"/>
    </source>
</evidence>
<protein>
    <submittedName>
        <fullName evidence="2">SGNH/GDSL hydrolase family protein</fullName>
    </submittedName>
</protein>
<evidence type="ECO:0000259" key="1">
    <source>
        <dbReference type="Pfam" id="PF13472"/>
    </source>
</evidence>
<reference evidence="2 3" key="1">
    <citation type="submission" date="2021-05" db="EMBL/GenBank/DDBJ databases">
        <title>Novel Bacillus species.</title>
        <authorList>
            <person name="Liu G."/>
        </authorList>
    </citation>
    <scope>NUCLEOTIDE SEQUENCE [LARGE SCALE GENOMIC DNA]</scope>
    <source>
        <strain evidence="2 3">FJAT-49732</strain>
    </source>
</reference>
<accession>A0A942YLA0</accession>
<dbReference type="Gene3D" id="3.40.50.1110">
    <property type="entry name" value="SGNH hydrolase"/>
    <property type="match status" value="1"/>
</dbReference>
<dbReference type="Proteomes" id="UP000682713">
    <property type="component" value="Unassembled WGS sequence"/>
</dbReference>
<dbReference type="AlphaFoldDB" id="A0A942YLA0"/>